<reference evidence="1 2" key="1">
    <citation type="submission" date="2015-09" db="EMBL/GenBank/DDBJ databases">
        <title>Atta colombica WGS genome.</title>
        <authorList>
            <person name="Nygaard S."/>
            <person name="Hu H."/>
            <person name="Boomsma J."/>
            <person name="Zhang G."/>
        </authorList>
    </citation>
    <scope>NUCLEOTIDE SEQUENCE [LARGE SCALE GENOMIC DNA]</scope>
    <source>
        <strain evidence="1">Treedump-2</strain>
        <tissue evidence="1">Whole body</tissue>
    </source>
</reference>
<gene>
    <name evidence="1" type="ORF">ALC53_04261</name>
</gene>
<name>A0A151I5I0_9HYME</name>
<feature type="non-terminal residue" evidence="1">
    <location>
        <position position="1"/>
    </location>
</feature>
<accession>A0A151I5I0</accession>
<dbReference type="Proteomes" id="UP000078540">
    <property type="component" value="Unassembled WGS sequence"/>
</dbReference>
<organism evidence="1 2">
    <name type="scientific">Atta colombica</name>
    <dbReference type="NCBI Taxonomy" id="520822"/>
    <lineage>
        <taxon>Eukaryota</taxon>
        <taxon>Metazoa</taxon>
        <taxon>Ecdysozoa</taxon>
        <taxon>Arthropoda</taxon>
        <taxon>Hexapoda</taxon>
        <taxon>Insecta</taxon>
        <taxon>Pterygota</taxon>
        <taxon>Neoptera</taxon>
        <taxon>Endopterygota</taxon>
        <taxon>Hymenoptera</taxon>
        <taxon>Apocrita</taxon>
        <taxon>Aculeata</taxon>
        <taxon>Formicoidea</taxon>
        <taxon>Formicidae</taxon>
        <taxon>Myrmicinae</taxon>
        <taxon>Atta</taxon>
    </lineage>
</organism>
<protein>
    <submittedName>
        <fullName evidence="1">Uncharacterized protein</fullName>
    </submittedName>
</protein>
<dbReference type="AlphaFoldDB" id="A0A151I5I0"/>
<proteinExistence type="predicted"/>
<keyword evidence="2" id="KW-1185">Reference proteome</keyword>
<evidence type="ECO:0000313" key="2">
    <source>
        <dbReference type="Proteomes" id="UP000078540"/>
    </source>
</evidence>
<evidence type="ECO:0000313" key="1">
    <source>
        <dbReference type="EMBL" id="KYM86068.1"/>
    </source>
</evidence>
<sequence length="132" mass="15242">VLPFGTTMIIKAFYRGGGFLEANIVKSCKGGTIDIFDRMIRYQEVLLPPHKYKICSFQCLRRTIYGNNLSDKLTNPVFLVNILISIPFASQKGIFFRDDFAVKECCQCWKLFRKTFDLQVSTEITVFLVHML</sequence>
<dbReference type="EMBL" id="KQ976445">
    <property type="protein sequence ID" value="KYM86068.1"/>
    <property type="molecule type" value="Genomic_DNA"/>
</dbReference>